<dbReference type="KEGG" id="gah:GAH_01820"/>
<dbReference type="STRING" id="113653.GAH_01820"/>
<dbReference type="PANTHER" id="PTHR23131:SF0">
    <property type="entry name" value="ENDORIBONUCLEASE LACTB2"/>
    <property type="match status" value="1"/>
</dbReference>
<dbReference type="SUPFAM" id="SSF56281">
    <property type="entry name" value="Metallo-hydrolase/oxidoreductase"/>
    <property type="match status" value="1"/>
</dbReference>
<dbReference type="Proteomes" id="UP000034723">
    <property type="component" value="Chromosome"/>
</dbReference>
<name>A0A0F7ICC6_9EURY</name>
<dbReference type="InParanoid" id="A0A0F7ICC6"/>
<evidence type="ECO:0000313" key="2">
    <source>
        <dbReference type="EMBL" id="AKG90902.1"/>
    </source>
</evidence>
<dbReference type="InterPro" id="IPR001279">
    <property type="entry name" value="Metallo-B-lactamas"/>
</dbReference>
<dbReference type="SMART" id="SM00849">
    <property type="entry name" value="Lactamase_B"/>
    <property type="match status" value="1"/>
</dbReference>
<dbReference type="EMBL" id="CP011267">
    <property type="protein sequence ID" value="AKG90902.1"/>
    <property type="molecule type" value="Genomic_DNA"/>
</dbReference>
<feature type="domain" description="Metallo-beta-lactamase" evidence="1">
    <location>
        <begin position="18"/>
        <end position="191"/>
    </location>
</feature>
<dbReference type="Gene3D" id="3.60.15.10">
    <property type="entry name" value="Ribonuclease Z/Hydroxyacylglutathione hydrolase-like"/>
    <property type="match status" value="1"/>
</dbReference>
<gene>
    <name evidence="2" type="ORF">GAH_01820</name>
</gene>
<keyword evidence="2" id="KW-0378">Hydrolase</keyword>
<evidence type="ECO:0000313" key="3">
    <source>
        <dbReference type="Proteomes" id="UP000034723"/>
    </source>
</evidence>
<dbReference type="AlphaFoldDB" id="A0A0F7ICC6"/>
<protein>
    <submittedName>
        <fullName evidence="2">Zn-dependent hydrolase</fullName>
    </submittedName>
</protein>
<organism evidence="2 3">
    <name type="scientific">Geoglobus ahangari</name>
    <dbReference type="NCBI Taxonomy" id="113653"/>
    <lineage>
        <taxon>Archaea</taxon>
        <taxon>Methanobacteriati</taxon>
        <taxon>Methanobacteriota</taxon>
        <taxon>Archaeoglobi</taxon>
        <taxon>Archaeoglobales</taxon>
        <taxon>Archaeoglobaceae</taxon>
        <taxon>Geoglobus</taxon>
    </lineage>
</organism>
<keyword evidence="3" id="KW-1185">Reference proteome</keyword>
<dbReference type="InterPro" id="IPR050662">
    <property type="entry name" value="Sec-metab_biosynth-thioest"/>
</dbReference>
<accession>A0A0F7ICC6</accession>
<dbReference type="InterPro" id="IPR036866">
    <property type="entry name" value="RibonucZ/Hydroxyglut_hydro"/>
</dbReference>
<evidence type="ECO:0000259" key="1">
    <source>
        <dbReference type="SMART" id="SM00849"/>
    </source>
</evidence>
<proteinExistence type="predicted"/>
<dbReference type="HOGENOM" id="CLU_936035_0_0_2"/>
<sequence length="270" mass="31217">MADGVYLIEGENAGRFPYCNCLLVDRLLIDSSCGIDRLKEVLDRFDSLVLTHTHPDHASGAWFAESRGKRVFTPHPNTRVEELARRFAPGIEDRWKDFAMNVAGLRDFSGTLYDESHDFSTENHEVVPVKTEGHTVDMHLFLIDGKILFSADIDLTSFGPWYGNPESDPERFKRSVEKLFSLDFDVIVPSHRPPVFGRDKIEGLLSEFLEHFDRREEEILELWRAGRAVDEIVEISPIYRGRKPGRRDILDYFERNMILKHLKNRGIEVE</sequence>
<dbReference type="PANTHER" id="PTHR23131">
    <property type="entry name" value="ENDORIBONUCLEASE LACTB2"/>
    <property type="match status" value="1"/>
</dbReference>
<dbReference type="GO" id="GO:0016787">
    <property type="term" value="F:hydrolase activity"/>
    <property type="evidence" value="ECO:0007669"/>
    <property type="project" value="UniProtKB-KW"/>
</dbReference>
<dbReference type="PATRIC" id="fig|113653.22.peg.1790"/>
<reference evidence="2 3" key="1">
    <citation type="submission" date="2015-04" db="EMBL/GenBank/DDBJ databases">
        <title>The complete genome sequence of the hyperthermophilic, obligate iron-reducing archaeon Geoglobus ahangari strain 234T.</title>
        <authorList>
            <person name="Manzella M.P."/>
            <person name="Holmes D.E."/>
            <person name="Rocheleau J.M."/>
            <person name="Chung A."/>
            <person name="Reguera G."/>
            <person name="Kashefi K."/>
        </authorList>
    </citation>
    <scope>NUCLEOTIDE SEQUENCE [LARGE SCALE GENOMIC DNA]</scope>
    <source>
        <strain evidence="2 3">234</strain>
    </source>
</reference>
<dbReference type="Pfam" id="PF00753">
    <property type="entry name" value="Lactamase_B"/>
    <property type="match status" value="1"/>
</dbReference>